<evidence type="ECO:0000256" key="2">
    <source>
        <dbReference type="ARBA" id="ARBA00022723"/>
    </source>
</evidence>
<keyword evidence="3 4" id="KW-0378">Hydrolase</keyword>
<dbReference type="Gene3D" id="3.40.800.10">
    <property type="entry name" value="Ureohydrolase domain"/>
    <property type="match status" value="1"/>
</dbReference>
<dbReference type="NCBIfam" id="TIGR01230">
    <property type="entry name" value="agmatinase"/>
    <property type="match status" value="1"/>
</dbReference>
<gene>
    <name evidence="5" type="primary">speB</name>
    <name evidence="5" type="ORF">Q5761_12185</name>
</gene>
<dbReference type="RefSeq" id="WP_318750717.1">
    <property type="nucleotide sequence ID" value="NZ_CP132508.1"/>
</dbReference>
<name>A0ABZ0QNL2_9FIRM</name>
<evidence type="ECO:0000256" key="3">
    <source>
        <dbReference type="ARBA" id="ARBA00022801"/>
    </source>
</evidence>
<dbReference type="InterPro" id="IPR023696">
    <property type="entry name" value="Ureohydrolase_dom_sf"/>
</dbReference>
<sequence>MDDEPATGPWERPGRFVAAEADYDAATWVIAGAPLELTVSYRPGTRWGPTRIREASHSLETYSPELDRDLEDLAIHDAGDVVLPLGNLGQSLARIEAALRRPVADGKRVLLLGGEHLVTLAAVNAVLDRYPDLVVVQFDAHADLRNRYLGEPYSHATVMRRVLDLVGTGRLWQLGPRSGLREEFQLARQEGRLFHDVGEGAEALARELAGPLRGVPVYLTVDIDVLDPAVAPGTGTPEPGGPDFGVLQRALYRLAHAGAWVVAADLVEAAPPLDPSGRTEVVAAKLARELLLAFSREVAR</sequence>
<dbReference type="CDD" id="cd11593">
    <property type="entry name" value="Agmatinase-like_2"/>
    <property type="match status" value="1"/>
</dbReference>
<dbReference type="PANTHER" id="PTHR11358">
    <property type="entry name" value="ARGINASE/AGMATINASE"/>
    <property type="match status" value="1"/>
</dbReference>
<dbReference type="PROSITE" id="PS01053">
    <property type="entry name" value="ARGINASE_1"/>
    <property type="match status" value="1"/>
</dbReference>
<proteinExistence type="inferred from homology"/>
<organism evidence="5 6">
    <name type="scientific">Thermaerobacter composti</name>
    <dbReference type="NCBI Taxonomy" id="554949"/>
    <lineage>
        <taxon>Bacteria</taxon>
        <taxon>Bacillati</taxon>
        <taxon>Bacillota</taxon>
        <taxon>Clostridia</taxon>
        <taxon>Eubacteriales</taxon>
        <taxon>Clostridiales Family XVII. Incertae Sedis</taxon>
        <taxon>Thermaerobacter</taxon>
    </lineage>
</organism>
<dbReference type="EMBL" id="CP132508">
    <property type="protein sequence ID" value="WPD19081.1"/>
    <property type="molecule type" value="Genomic_DNA"/>
</dbReference>
<keyword evidence="6" id="KW-1185">Reference proteome</keyword>
<evidence type="ECO:0000313" key="6">
    <source>
        <dbReference type="Proteomes" id="UP001304683"/>
    </source>
</evidence>
<dbReference type="InterPro" id="IPR006035">
    <property type="entry name" value="Ureohydrolase"/>
</dbReference>
<dbReference type="SUPFAM" id="SSF52768">
    <property type="entry name" value="Arginase/deacetylase"/>
    <property type="match status" value="1"/>
</dbReference>
<comment type="similarity">
    <text evidence="1">Belongs to the arginase family. Agmatinase subfamily.</text>
</comment>
<evidence type="ECO:0000313" key="5">
    <source>
        <dbReference type="EMBL" id="WPD19081.1"/>
    </source>
</evidence>
<reference evidence="5 6" key="1">
    <citation type="submission" date="2023-08" db="EMBL/GenBank/DDBJ databases">
        <title>Genome sequence of Thermaerobacter compostii strain Ins1, a spore-forming filamentous bacterium isolated from a deep geothermal reservoir.</title>
        <authorList>
            <person name="Bregnard D."/>
            <person name="Gonzalez D."/>
            <person name="Junier P."/>
        </authorList>
    </citation>
    <scope>NUCLEOTIDE SEQUENCE [LARGE SCALE GENOMIC DNA]</scope>
    <source>
        <strain evidence="5 6">Ins1</strain>
    </source>
</reference>
<accession>A0ABZ0QNL2</accession>
<dbReference type="Pfam" id="PF00491">
    <property type="entry name" value="Arginase"/>
    <property type="match status" value="1"/>
</dbReference>
<keyword evidence="2" id="KW-0479">Metal-binding</keyword>
<dbReference type="EC" id="3.5.3.11" evidence="5"/>
<dbReference type="Proteomes" id="UP001304683">
    <property type="component" value="Chromosome"/>
</dbReference>
<evidence type="ECO:0000256" key="1">
    <source>
        <dbReference type="ARBA" id="ARBA00009227"/>
    </source>
</evidence>
<dbReference type="PROSITE" id="PS51409">
    <property type="entry name" value="ARGINASE_2"/>
    <property type="match status" value="1"/>
</dbReference>
<protein>
    <submittedName>
        <fullName evidence="5">Agmatinase</fullName>
        <ecNumber evidence="5">3.5.3.11</ecNumber>
    </submittedName>
</protein>
<dbReference type="PIRSF" id="PIRSF036979">
    <property type="entry name" value="Arginase"/>
    <property type="match status" value="1"/>
</dbReference>
<dbReference type="PANTHER" id="PTHR11358:SF26">
    <property type="entry name" value="GUANIDINO ACID HYDROLASE, MITOCHONDRIAL"/>
    <property type="match status" value="1"/>
</dbReference>
<evidence type="ECO:0000256" key="4">
    <source>
        <dbReference type="RuleBase" id="RU003684"/>
    </source>
</evidence>
<dbReference type="InterPro" id="IPR005925">
    <property type="entry name" value="Agmatinase-rel"/>
</dbReference>
<dbReference type="GO" id="GO:0008783">
    <property type="term" value="F:agmatinase activity"/>
    <property type="evidence" value="ECO:0007669"/>
    <property type="project" value="UniProtKB-EC"/>
</dbReference>
<dbReference type="InterPro" id="IPR020855">
    <property type="entry name" value="Ureohydrolase_Mn_BS"/>
</dbReference>